<keyword evidence="5" id="KW-1185">Reference proteome</keyword>
<gene>
    <name evidence="4" type="ORF">CAMP_LOCUS10623</name>
</gene>
<feature type="domain" description="Selenoprotein F/M" evidence="2">
    <location>
        <begin position="834"/>
        <end position="906"/>
    </location>
</feature>
<dbReference type="Proteomes" id="UP001152747">
    <property type="component" value="Unassembled WGS sequence"/>
</dbReference>
<comment type="caution">
    <text evidence="4">The sequence shown here is derived from an EMBL/GenBank/DDBJ whole genome shotgun (WGS) entry which is preliminary data.</text>
</comment>
<dbReference type="Gene3D" id="3.40.30.50">
    <property type="entry name" value="Sep15/SelM thioredoxin-like domain, active-site redox motif"/>
    <property type="match status" value="1"/>
</dbReference>
<feature type="domain" description="ILEI/PANDER" evidence="3">
    <location>
        <begin position="290"/>
        <end position="377"/>
    </location>
</feature>
<feature type="domain" description="ILEI/PANDER" evidence="3">
    <location>
        <begin position="92"/>
        <end position="178"/>
    </location>
</feature>
<dbReference type="PANTHER" id="PTHR46396:SF2">
    <property type="entry name" value="ILEI_PANDER DOMAIN-CONTAINING PROTEIN"/>
    <property type="match status" value="1"/>
</dbReference>
<dbReference type="GO" id="GO:0000139">
    <property type="term" value="C:Golgi membrane"/>
    <property type="evidence" value="ECO:0007669"/>
    <property type="project" value="TreeGrafter"/>
</dbReference>
<dbReference type="AlphaFoldDB" id="A0A9P1N4T0"/>
<dbReference type="GO" id="GO:0016266">
    <property type="term" value="P:protein O-linked glycosylation via N-acetyl-galactosamine"/>
    <property type="evidence" value="ECO:0007669"/>
    <property type="project" value="TreeGrafter"/>
</dbReference>
<dbReference type="SUPFAM" id="SSF52833">
    <property type="entry name" value="Thioredoxin-like"/>
    <property type="match status" value="1"/>
</dbReference>
<evidence type="ECO:0008006" key="6">
    <source>
        <dbReference type="Google" id="ProtNLM"/>
    </source>
</evidence>
<sequence>MPKINRRLVYLFLLIFGAILIFKSGFKETTQSIKKPFAKNPVPEIDEEEKCYYDDSCSLPQMLFRIRTETEKWPPFACLNDIRLFDNSIIEQGINVAVLNGSDGDILIRDTFDVKTTDEKFMKWLIALPHAAILVVASFGDVAEHVSRDTRQILAAFGASEIDNWRGGSAYILIGQRGIAKREAKERISPFSKKSGTETKIVNLTSFGLNRGKKLNETVLAEISMETKGKTLNQGEFKMGIKWKNCGMTEECEDDTIPIHLFSGEQKDDNPKMCIGGKMIFDKGLNNAGRGLNLAILEPKTAKIKDVKRFDTYQDESKNLEEWLDAIPTGYIIVGVSFDEASNMLSEMAKRILYEMGSSMIERLKFRAAWYFVGQKGIGAYSPFEDLNIPTGNTWATPVRTSICLPKSLIKKAADSLPNDARNLPKRHFCAKYDRHEEFCDSENLDTPIIPKILQNEKRQNEAIFNVPIIIAAGLAPDSLRATLETLIKQEGINMQMVLVCFDKEYMESADLAALFHVKSVAISAGADYNAHLLSSMSTALSIFPDSDSFIVIEEDVQLSDDWLFYFSTIYSTFIEDKNIDFALALNPNGFVDSSGEPSTIYRIQDQQPIGSYIIKRDLYEKHIRLREFCCLEHRNWDLRPSTSLVPALSRISITGYLLDKNNVLFSRERIASTSPAKLTAEYINVEYYQKFIENILKTTPNSNIDEILNIGCEKWKTSQKASKVLKFEDVSKLEQIFDCLKLYHTPKLLKNNRMKTSIFFFSLLTALFSTISCQKEEYKIDLEECKAAGFEPETLKCSTCEKLTDFNLETLLSDCLGCCTKEEEFKHKTYPVAFLEVCECNLARFPQVQAFVHKDMASQWNGKVKVRHVRGVRPQVVLKDLDGVTKETLSVEQWDTDTLIDFFNQWID</sequence>
<dbReference type="Gene3D" id="3.90.550.10">
    <property type="entry name" value="Spore Coat Polysaccharide Biosynthesis Protein SpsA, Chain A"/>
    <property type="match status" value="1"/>
</dbReference>
<dbReference type="InterPro" id="IPR036249">
    <property type="entry name" value="Thioredoxin-like_sf"/>
</dbReference>
<dbReference type="InterPro" id="IPR038219">
    <property type="entry name" value="Sep15/SelM_sf"/>
</dbReference>
<evidence type="ECO:0000313" key="5">
    <source>
        <dbReference type="Proteomes" id="UP001152747"/>
    </source>
</evidence>
<dbReference type="InterPro" id="IPR014912">
    <property type="entry name" value="Sep15_SelM_dom"/>
</dbReference>
<dbReference type="OrthoDB" id="440755at2759"/>
<dbReference type="Pfam" id="PF15711">
    <property type="entry name" value="ILEI"/>
    <property type="match status" value="2"/>
</dbReference>
<comment type="similarity">
    <text evidence="1">Belongs to the selenoprotein M/F family.</text>
</comment>
<organism evidence="4 5">
    <name type="scientific">Caenorhabditis angaria</name>
    <dbReference type="NCBI Taxonomy" id="860376"/>
    <lineage>
        <taxon>Eukaryota</taxon>
        <taxon>Metazoa</taxon>
        <taxon>Ecdysozoa</taxon>
        <taxon>Nematoda</taxon>
        <taxon>Chromadorea</taxon>
        <taxon>Rhabditida</taxon>
        <taxon>Rhabditina</taxon>
        <taxon>Rhabditomorpha</taxon>
        <taxon>Rhabditoidea</taxon>
        <taxon>Rhabditidae</taxon>
        <taxon>Peloderinae</taxon>
        <taxon>Caenorhabditis</taxon>
    </lineage>
</organism>
<dbReference type="PANTHER" id="PTHR46396">
    <property type="entry name" value="PROTEIN O-LINKED-MANNOSE BETA-1,2-N-ACETYLGLUCOSAMINYLTRANSFERASE 1"/>
    <property type="match status" value="1"/>
</dbReference>
<proteinExistence type="inferred from homology"/>
<accession>A0A9P1N4T0</accession>
<dbReference type="InterPro" id="IPR052463">
    <property type="entry name" value="O-linked_mannose_GnT"/>
</dbReference>
<name>A0A9P1N4T0_9PELO</name>
<evidence type="ECO:0000259" key="3">
    <source>
        <dbReference type="Pfam" id="PF15711"/>
    </source>
</evidence>
<evidence type="ECO:0000259" key="2">
    <source>
        <dbReference type="Pfam" id="PF08806"/>
    </source>
</evidence>
<reference evidence="4" key="1">
    <citation type="submission" date="2022-11" db="EMBL/GenBank/DDBJ databases">
        <authorList>
            <person name="Kikuchi T."/>
        </authorList>
    </citation>
    <scope>NUCLEOTIDE SEQUENCE</scope>
    <source>
        <strain evidence="4">PS1010</strain>
    </source>
</reference>
<dbReference type="InterPro" id="IPR029044">
    <property type="entry name" value="Nucleotide-diphossugar_trans"/>
</dbReference>
<dbReference type="SUPFAM" id="SSF53448">
    <property type="entry name" value="Nucleotide-diphospho-sugar transferases"/>
    <property type="match status" value="1"/>
</dbReference>
<dbReference type="Pfam" id="PF08806">
    <property type="entry name" value="Sep15_SelM"/>
    <property type="match status" value="1"/>
</dbReference>
<evidence type="ECO:0000313" key="4">
    <source>
        <dbReference type="EMBL" id="CAI5447986.1"/>
    </source>
</evidence>
<protein>
    <recommendedName>
        <fullName evidence="6">ILEI/PANDER domain-containing protein</fullName>
    </recommendedName>
</protein>
<dbReference type="EMBL" id="CANHGI010000004">
    <property type="protein sequence ID" value="CAI5447986.1"/>
    <property type="molecule type" value="Genomic_DNA"/>
</dbReference>
<evidence type="ECO:0000256" key="1">
    <source>
        <dbReference type="ARBA" id="ARBA00005742"/>
    </source>
</evidence>
<dbReference type="GO" id="GO:0047223">
    <property type="term" value="F:beta-1,3-galactosyl-O-glycosyl-glycoprotein beta-1,3-N-acetylglucosaminyltransferase activity"/>
    <property type="evidence" value="ECO:0007669"/>
    <property type="project" value="TreeGrafter"/>
</dbReference>
<dbReference type="InterPro" id="IPR039477">
    <property type="entry name" value="ILEI/PANDER_dom"/>
</dbReference>
<dbReference type="CDD" id="cd13936">
    <property type="entry name" value="PANDER_like"/>
    <property type="match status" value="1"/>
</dbReference>
<dbReference type="PROSITE" id="PS52031">
    <property type="entry name" value="GG_LECTIN"/>
    <property type="match status" value="2"/>
</dbReference>